<evidence type="ECO:0000313" key="2">
    <source>
        <dbReference type="Proteomes" id="UP000821865"/>
    </source>
</evidence>
<dbReference type="EMBL" id="CM023472">
    <property type="protein sequence ID" value="KAH7959813.1"/>
    <property type="molecule type" value="Genomic_DNA"/>
</dbReference>
<evidence type="ECO:0000313" key="1">
    <source>
        <dbReference type="EMBL" id="KAH7959813.1"/>
    </source>
</evidence>
<keyword evidence="2" id="KW-1185">Reference proteome</keyword>
<organism evidence="1 2">
    <name type="scientific">Dermacentor silvarum</name>
    <name type="common">Tick</name>
    <dbReference type="NCBI Taxonomy" id="543639"/>
    <lineage>
        <taxon>Eukaryota</taxon>
        <taxon>Metazoa</taxon>
        <taxon>Ecdysozoa</taxon>
        <taxon>Arthropoda</taxon>
        <taxon>Chelicerata</taxon>
        <taxon>Arachnida</taxon>
        <taxon>Acari</taxon>
        <taxon>Parasitiformes</taxon>
        <taxon>Ixodida</taxon>
        <taxon>Ixodoidea</taxon>
        <taxon>Ixodidae</taxon>
        <taxon>Rhipicephalinae</taxon>
        <taxon>Dermacentor</taxon>
    </lineage>
</organism>
<dbReference type="Proteomes" id="UP000821865">
    <property type="component" value="Chromosome 3"/>
</dbReference>
<proteinExistence type="predicted"/>
<sequence>MRWLTWLLAPLLRVIHAQVTNVTPPIPKPADFCKFPYNQTHVMCQNPLSKCVTFFTNASFMNESILWVHNHYRSHLALGRLSDFPSARNMLMMRWDEELARVAEAIGRLCVGSSGNVRPTGQFQYSTADFPVVGFNIHAQWTNQITMPIIWRFVVRDWFDENLLFPKENIRVFNEVPNIYEFSQLVAANAYAVGCSYTRNNVPDIARATKNVFIYVCLYGPKGYEKGKPLYLPGPTCSHCPDDTVCNASLGLCVLKNKKPGATKPPPLEEAPRPGGPDSDGHEEPVEDSAPEAFAIAVAPPLAAAALAIYLWRQGVA</sequence>
<accession>A0ACB8D619</accession>
<gene>
    <name evidence="1" type="ORF">HPB49_013974</name>
</gene>
<reference evidence="1" key="1">
    <citation type="submission" date="2020-05" db="EMBL/GenBank/DDBJ databases">
        <title>Large-scale comparative analyses of tick genomes elucidate their genetic diversity and vector capacities.</title>
        <authorList>
            <person name="Jia N."/>
            <person name="Wang J."/>
            <person name="Shi W."/>
            <person name="Du L."/>
            <person name="Sun Y."/>
            <person name="Zhan W."/>
            <person name="Jiang J."/>
            <person name="Wang Q."/>
            <person name="Zhang B."/>
            <person name="Ji P."/>
            <person name="Sakyi L.B."/>
            <person name="Cui X."/>
            <person name="Yuan T."/>
            <person name="Jiang B."/>
            <person name="Yang W."/>
            <person name="Lam T.T.-Y."/>
            <person name="Chang Q."/>
            <person name="Ding S."/>
            <person name="Wang X."/>
            <person name="Zhu J."/>
            <person name="Ruan X."/>
            <person name="Zhao L."/>
            <person name="Wei J."/>
            <person name="Que T."/>
            <person name="Du C."/>
            <person name="Cheng J."/>
            <person name="Dai P."/>
            <person name="Han X."/>
            <person name="Huang E."/>
            <person name="Gao Y."/>
            <person name="Liu J."/>
            <person name="Shao H."/>
            <person name="Ye R."/>
            <person name="Li L."/>
            <person name="Wei W."/>
            <person name="Wang X."/>
            <person name="Wang C."/>
            <person name="Yang T."/>
            <person name="Huo Q."/>
            <person name="Li W."/>
            <person name="Guo W."/>
            <person name="Chen H."/>
            <person name="Zhou L."/>
            <person name="Ni X."/>
            <person name="Tian J."/>
            <person name="Zhou Y."/>
            <person name="Sheng Y."/>
            <person name="Liu T."/>
            <person name="Pan Y."/>
            <person name="Xia L."/>
            <person name="Li J."/>
            <person name="Zhao F."/>
            <person name="Cao W."/>
        </authorList>
    </citation>
    <scope>NUCLEOTIDE SEQUENCE</scope>
    <source>
        <strain evidence="1">Dsil-2018</strain>
    </source>
</reference>
<name>A0ACB8D619_DERSI</name>
<comment type="caution">
    <text evidence="1">The sequence shown here is derived from an EMBL/GenBank/DDBJ whole genome shotgun (WGS) entry which is preliminary data.</text>
</comment>
<protein>
    <submittedName>
        <fullName evidence="1">Uncharacterized protein</fullName>
    </submittedName>
</protein>